<dbReference type="InterPro" id="IPR050509">
    <property type="entry name" value="CoA-transferase_III"/>
</dbReference>
<evidence type="ECO:0000313" key="2">
    <source>
        <dbReference type="Proteomes" id="UP000184440"/>
    </source>
</evidence>
<accession>A0A1M7PI57</accession>
<dbReference type="Pfam" id="PF02515">
    <property type="entry name" value="CoA_transf_3"/>
    <property type="match status" value="1"/>
</dbReference>
<dbReference type="AlphaFoldDB" id="A0A1M7PI57"/>
<dbReference type="RefSeq" id="WP_073256276.1">
    <property type="nucleotide sequence ID" value="NZ_FRCS01000003.1"/>
</dbReference>
<dbReference type="STRING" id="134849.SAMN05443668_103384"/>
<reference evidence="1 2" key="1">
    <citation type="submission" date="2016-11" db="EMBL/GenBank/DDBJ databases">
        <authorList>
            <person name="Jaros S."/>
            <person name="Januszkiewicz K."/>
            <person name="Wedrychowicz H."/>
        </authorList>
    </citation>
    <scope>NUCLEOTIDE SEQUENCE [LARGE SCALE GENOMIC DNA]</scope>
    <source>
        <strain evidence="1 2">DSM 46144</strain>
    </source>
</reference>
<dbReference type="EMBL" id="FRCS01000003">
    <property type="protein sequence ID" value="SHN16770.1"/>
    <property type="molecule type" value="Genomic_DNA"/>
</dbReference>
<organism evidence="1 2">
    <name type="scientific">Cryptosporangium aurantiacum</name>
    <dbReference type="NCBI Taxonomy" id="134849"/>
    <lineage>
        <taxon>Bacteria</taxon>
        <taxon>Bacillati</taxon>
        <taxon>Actinomycetota</taxon>
        <taxon>Actinomycetes</taxon>
        <taxon>Cryptosporangiales</taxon>
        <taxon>Cryptosporangiaceae</taxon>
        <taxon>Cryptosporangium</taxon>
    </lineage>
</organism>
<dbReference type="PANTHER" id="PTHR48228:SF5">
    <property type="entry name" value="ALPHA-METHYLACYL-COA RACEMASE"/>
    <property type="match status" value="1"/>
</dbReference>
<keyword evidence="2" id="KW-1185">Reference proteome</keyword>
<gene>
    <name evidence="1" type="ORF">SAMN05443668_103384</name>
</gene>
<dbReference type="Gene3D" id="3.40.50.10540">
    <property type="entry name" value="Crotonobetainyl-coa:carnitine coa-transferase, domain 1"/>
    <property type="match status" value="1"/>
</dbReference>
<evidence type="ECO:0000313" key="1">
    <source>
        <dbReference type="EMBL" id="SHN16770.1"/>
    </source>
</evidence>
<protein>
    <submittedName>
        <fullName evidence="1">CoA-transferase family III</fullName>
    </submittedName>
</protein>
<sequence>MTGPLAGVRVVELGVVIAGPAAGGLLADWGADVVKVTTDR</sequence>
<dbReference type="Proteomes" id="UP000184440">
    <property type="component" value="Unassembled WGS sequence"/>
</dbReference>
<dbReference type="GO" id="GO:0016740">
    <property type="term" value="F:transferase activity"/>
    <property type="evidence" value="ECO:0007669"/>
    <property type="project" value="UniProtKB-KW"/>
</dbReference>
<proteinExistence type="predicted"/>
<dbReference type="SUPFAM" id="SSF89796">
    <property type="entry name" value="CoA-transferase family III (CaiB/BaiF)"/>
    <property type="match status" value="1"/>
</dbReference>
<dbReference type="PANTHER" id="PTHR48228">
    <property type="entry name" value="SUCCINYL-COA--D-CITRAMALATE COA-TRANSFERASE"/>
    <property type="match status" value="1"/>
</dbReference>
<name>A0A1M7PI57_9ACTN</name>
<dbReference type="InterPro" id="IPR003673">
    <property type="entry name" value="CoA-Trfase_fam_III"/>
</dbReference>
<dbReference type="InterPro" id="IPR023606">
    <property type="entry name" value="CoA-Trfase_III_dom_1_sf"/>
</dbReference>
<keyword evidence="1" id="KW-0808">Transferase</keyword>